<evidence type="ECO:0000256" key="2">
    <source>
        <dbReference type="SAM" id="MobiDB-lite"/>
    </source>
</evidence>
<dbReference type="SMART" id="SM00115">
    <property type="entry name" value="CASc"/>
    <property type="match status" value="1"/>
</dbReference>
<dbReference type="Proteomes" id="UP001300261">
    <property type="component" value="Unassembled WGS sequence"/>
</dbReference>
<feature type="domain" description="SH3b" evidence="5">
    <location>
        <begin position="155"/>
        <end position="224"/>
    </location>
</feature>
<dbReference type="PANTHER" id="PTHR22576">
    <property type="entry name" value="MUCOSA ASSOCIATED LYMPHOID TISSUE LYMPHOMA TRANSLOCATION PROTEIN 1/PARACASPASE"/>
    <property type="match status" value="1"/>
</dbReference>
<dbReference type="InterPro" id="IPR011600">
    <property type="entry name" value="Pept_C14_caspase"/>
</dbReference>
<evidence type="ECO:0000259" key="5">
    <source>
        <dbReference type="PROSITE" id="PS51781"/>
    </source>
</evidence>
<comment type="similarity">
    <text evidence="1">Belongs to the peptidase C14A family.</text>
</comment>
<protein>
    <submittedName>
        <fullName evidence="6">Caspase family protein</fullName>
    </submittedName>
</protein>
<evidence type="ECO:0000256" key="1">
    <source>
        <dbReference type="ARBA" id="ARBA00010134"/>
    </source>
</evidence>
<keyword evidence="3" id="KW-0732">Signal</keyword>
<dbReference type="SUPFAM" id="SSF52129">
    <property type="entry name" value="Caspase-like"/>
    <property type="match status" value="1"/>
</dbReference>
<dbReference type="InterPro" id="IPR015917">
    <property type="entry name" value="Pept_C14A"/>
</dbReference>
<comment type="caution">
    <text evidence="6">The sequence shown here is derived from an EMBL/GenBank/DDBJ whole genome shotgun (WGS) entry which is preliminary data.</text>
</comment>
<evidence type="ECO:0000256" key="3">
    <source>
        <dbReference type="SAM" id="SignalP"/>
    </source>
</evidence>
<sequence>MSRSMPGSVALPRFFVLLAAAFCLYAVAAVSEARASVMPGGNSGWLVVASRPDVNAAISVANGYAGRFPQTTVFQSNNGWYAVTLGWMGQPAGNAYRSRLISSGAVPDDSYFHNGERFQYVVWSATGLTGGASQALFAATVITDGGGASGRTPPSAQAYVRGLDPRGDNFLSLRTGPGSGYREISRLRENTPLTILGRNGSWLNVALADGRSGWAYSKYVASAPGDQASADPAPPATPTRTINPPRSAIVGDLSGSGDDFLSLRSGAGGGHAEVARLLEGTEVRMLTQQGAWVEVELTNGMRGWTYGSYLAAAPPQQGADQAAAPDIPVIGPEPRSDQQASPTAGLPDLSTLPEGKRVALVIGNSDYEHAPLLPNPRNDATRLTETLERLGFTVILGLDQSKVAMEGSVRSFVGATRDADVALFFYAGHAMQMDGRNLLIPIDAKLEDSTAADFETIELGTILNYMNAPGRLSIALLDACRDNPLSRRFARTFGASRSSFVSRGLAAPEAGGGNVLIGFATAPGEVALDGDGDNSPFTIALLKHIETPGLEIEIMMKRVKADVYEATQGSQSPWHNSALRREFYFLK</sequence>
<dbReference type="Pfam" id="PF00656">
    <property type="entry name" value="Peptidase_C14"/>
    <property type="match status" value="1"/>
</dbReference>
<dbReference type="PROSITE" id="PS50208">
    <property type="entry name" value="CASPASE_P20"/>
    <property type="match status" value="1"/>
</dbReference>
<name>A0ABT3R396_9HYPH</name>
<dbReference type="SMART" id="SM00287">
    <property type="entry name" value="SH3b"/>
    <property type="match status" value="2"/>
</dbReference>
<proteinExistence type="inferred from homology"/>
<dbReference type="InterPro" id="IPR001309">
    <property type="entry name" value="Pept_C14_p20"/>
</dbReference>
<feature type="region of interest" description="Disordered" evidence="2">
    <location>
        <begin position="317"/>
        <end position="351"/>
    </location>
</feature>
<dbReference type="PROSITE" id="PS51781">
    <property type="entry name" value="SH3B"/>
    <property type="match status" value="1"/>
</dbReference>
<dbReference type="InterPro" id="IPR029030">
    <property type="entry name" value="Caspase-like_dom_sf"/>
</dbReference>
<gene>
    <name evidence="6" type="ORF">ON753_15335</name>
</gene>
<dbReference type="PANTHER" id="PTHR22576:SF37">
    <property type="entry name" value="MUCOSA-ASSOCIATED LYMPHOID TISSUE LYMPHOMA TRANSLOCATION PROTEIN 1"/>
    <property type="match status" value="1"/>
</dbReference>
<reference evidence="6 7" key="1">
    <citation type="journal article" date="2016" name="Int. J. Syst. Evol. Microbiol.">
        <title>Labrenzia salina sp. nov., isolated from the rhizosphere of the halophyte Arthrocnemum macrostachyum.</title>
        <authorList>
            <person name="Camacho M."/>
            <person name="Redondo-Gomez S."/>
            <person name="Rodriguez-Llorente I."/>
            <person name="Rohde M."/>
            <person name="Sproer C."/>
            <person name="Schumann P."/>
            <person name="Klenk H.P."/>
            <person name="Montero-Calasanz M.D.C."/>
        </authorList>
    </citation>
    <scope>NUCLEOTIDE SEQUENCE [LARGE SCALE GENOMIC DNA]</scope>
    <source>
        <strain evidence="6 7">DSM 29163</strain>
    </source>
</reference>
<feature type="signal peptide" evidence="3">
    <location>
        <begin position="1"/>
        <end position="28"/>
    </location>
</feature>
<dbReference type="Gene3D" id="3.40.50.1460">
    <property type="match status" value="1"/>
</dbReference>
<evidence type="ECO:0000313" key="7">
    <source>
        <dbReference type="Proteomes" id="UP001300261"/>
    </source>
</evidence>
<dbReference type="EMBL" id="JAPEVI010000003">
    <property type="protein sequence ID" value="MCX2723726.1"/>
    <property type="molecule type" value="Genomic_DNA"/>
</dbReference>
<evidence type="ECO:0000259" key="4">
    <source>
        <dbReference type="PROSITE" id="PS50208"/>
    </source>
</evidence>
<dbReference type="InterPro" id="IPR003646">
    <property type="entry name" value="SH3-like_bac-type"/>
</dbReference>
<accession>A0ABT3R396</accession>
<feature type="chain" id="PRO_5047294337" evidence="3">
    <location>
        <begin position="29"/>
        <end position="587"/>
    </location>
</feature>
<feature type="compositionally biased region" description="Low complexity" evidence="2">
    <location>
        <begin position="317"/>
        <end position="326"/>
    </location>
</feature>
<organism evidence="6 7">
    <name type="scientific">Roseibium salinum</name>
    <dbReference type="NCBI Taxonomy" id="1604349"/>
    <lineage>
        <taxon>Bacteria</taxon>
        <taxon>Pseudomonadati</taxon>
        <taxon>Pseudomonadota</taxon>
        <taxon>Alphaproteobacteria</taxon>
        <taxon>Hyphomicrobiales</taxon>
        <taxon>Stappiaceae</taxon>
        <taxon>Roseibium</taxon>
    </lineage>
</organism>
<dbReference type="Pfam" id="PF08239">
    <property type="entry name" value="SH3_3"/>
    <property type="match status" value="2"/>
</dbReference>
<evidence type="ECO:0000313" key="6">
    <source>
        <dbReference type="EMBL" id="MCX2723726.1"/>
    </source>
</evidence>
<keyword evidence="7" id="KW-1185">Reference proteome</keyword>
<dbReference type="InterPro" id="IPR052039">
    <property type="entry name" value="Caspase-related_regulators"/>
</dbReference>
<dbReference type="RefSeq" id="WP_265963493.1">
    <property type="nucleotide sequence ID" value="NZ_JAPEVI010000003.1"/>
</dbReference>
<dbReference type="Gene3D" id="2.30.30.40">
    <property type="entry name" value="SH3 Domains"/>
    <property type="match status" value="2"/>
</dbReference>
<feature type="domain" description="Caspase family p20" evidence="4">
    <location>
        <begin position="355"/>
        <end position="484"/>
    </location>
</feature>
<feature type="region of interest" description="Disordered" evidence="2">
    <location>
        <begin position="224"/>
        <end position="246"/>
    </location>
</feature>